<dbReference type="GO" id="GO:0006935">
    <property type="term" value="P:chemotaxis"/>
    <property type="evidence" value="ECO:0007669"/>
    <property type="project" value="UniProtKB-KW"/>
</dbReference>
<sequence>MKRKYKGIKKELVTFTIGCIVCIVLVLSIGSIYQSYHTTRKSLAKSLKETSELVSEKITQKLEEYSIISESIALYMKGNVQNGGNINIFLRISCSQYGLNNINIISSDGTSVVNGKSYEQDNAYLQAKSGTPFLSDPILRKDSASFEYAYPYDDLVVIIEFPYSVFQEMIADTRLGDTGSTYIINREGTKVAHEDFSLVLSQQNDAESAKTSQAAYGEIAKLEAAMVNGETGFGFYHWNGENRFGSYAPVVNTNGWSVNVTASESEFMSGVVTSMLNAVILGAVSLILAVFVMLRITDRITKPIGQVVNSIDQLSAGDLSIDLHMERRDEIGGIGEKVNEMAGKYRDIIHDISRFLQEISYGNLAVQSNCEYPGEFNGIRSSMEMIASRLNDTILNIRSSAEEVNSGAGQVSGASQALASGAAVQAATVEELNASIVDVTEMAGKNLDHVRKASDYVKESGSRVSAGNRHMQSLHSAMEEVSLSSEKISGITKMIEDIAFQTNILALNAAVEAARAGSAGQGFAVVAGEVRNLSARSADAAKQTAKLIGNTVKAVSEGKRQTAETAGILKEVADKSILVEQVMEEIESASLEQTKAMEQILGGLSQVSAVVQSNAAAAEESSASSEELEAQAQALRQEVAKFQLAQEPDSHEENKN</sequence>
<name>A0A2M8ZB40_9FIRM</name>
<evidence type="ECO:0000256" key="5">
    <source>
        <dbReference type="SAM" id="Phobius"/>
    </source>
</evidence>
<dbReference type="GO" id="GO:0004888">
    <property type="term" value="F:transmembrane signaling receptor activity"/>
    <property type="evidence" value="ECO:0007669"/>
    <property type="project" value="InterPro"/>
</dbReference>
<feature type="transmembrane region" description="Helical" evidence="5">
    <location>
        <begin position="12"/>
        <end position="33"/>
    </location>
</feature>
<dbReference type="InterPro" id="IPR051310">
    <property type="entry name" value="MCP_chemotaxis"/>
</dbReference>
<proteinExistence type="inferred from homology"/>
<dbReference type="Proteomes" id="UP000231092">
    <property type="component" value="Unassembled WGS sequence"/>
</dbReference>
<dbReference type="PROSITE" id="PS50111">
    <property type="entry name" value="CHEMOTAXIS_TRANSDUC_2"/>
    <property type="match status" value="1"/>
</dbReference>
<evidence type="ECO:0000259" key="6">
    <source>
        <dbReference type="PROSITE" id="PS50111"/>
    </source>
</evidence>
<dbReference type="OrthoDB" id="1878080at2"/>
<dbReference type="Gene3D" id="3.30.450.20">
    <property type="entry name" value="PAS domain"/>
    <property type="match status" value="1"/>
</dbReference>
<dbReference type="InterPro" id="IPR003660">
    <property type="entry name" value="HAMP_dom"/>
</dbReference>
<keyword evidence="3" id="KW-0807">Transducer</keyword>
<reference evidence="8 9" key="1">
    <citation type="submission" date="2017-11" db="EMBL/GenBank/DDBJ databases">
        <title>Understudied soil microbes with underappreciated capabilities: Untangling the Clostridium saccharolyticum group.</title>
        <authorList>
            <person name="Leschine S."/>
        </authorList>
    </citation>
    <scope>NUCLEOTIDE SEQUENCE [LARGE SCALE GENOMIC DNA]</scope>
    <source>
        <strain evidence="8 9">18A</strain>
    </source>
</reference>
<feature type="domain" description="HAMP" evidence="7">
    <location>
        <begin position="298"/>
        <end position="350"/>
    </location>
</feature>
<dbReference type="PANTHER" id="PTHR43531">
    <property type="entry name" value="PROTEIN ICFG"/>
    <property type="match status" value="1"/>
</dbReference>
<keyword evidence="1" id="KW-0488">Methylation</keyword>
<dbReference type="SUPFAM" id="SSF58104">
    <property type="entry name" value="Methyl-accepting chemotaxis protein (MCP) signaling domain"/>
    <property type="match status" value="1"/>
</dbReference>
<dbReference type="PRINTS" id="PR00260">
    <property type="entry name" value="CHEMTRNSDUCR"/>
</dbReference>
<dbReference type="Pfam" id="PF00672">
    <property type="entry name" value="HAMP"/>
    <property type="match status" value="1"/>
</dbReference>
<feature type="domain" description="Methyl-accepting transducer" evidence="6">
    <location>
        <begin position="400"/>
        <end position="629"/>
    </location>
</feature>
<gene>
    <name evidence="8" type="ORF">H171_4282</name>
</gene>
<organism evidence="8 9">
    <name type="scientific">[Clostridium] celerecrescens 18A</name>
    <dbReference type="NCBI Taxonomy" id="1286362"/>
    <lineage>
        <taxon>Bacteria</taxon>
        <taxon>Bacillati</taxon>
        <taxon>Bacillota</taxon>
        <taxon>Clostridia</taxon>
        <taxon>Lachnospirales</taxon>
        <taxon>Lachnospiraceae</taxon>
        <taxon>Lacrimispora</taxon>
    </lineage>
</organism>
<dbReference type="PANTHER" id="PTHR43531:SF14">
    <property type="entry name" value="METHYL-ACCEPTING CHEMOTAXIS PROTEIN I-RELATED"/>
    <property type="match status" value="1"/>
</dbReference>
<dbReference type="CDD" id="cd06225">
    <property type="entry name" value="HAMP"/>
    <property type="match status" value="1"/>
</dbReference>
<dbReference type="AlphaFoldDB" id="A0A2M8ZB40"/>
<evidence type="ECO:0000256" key="1">
    <source>
        <dbReference type="ARBA" id="ARBA00022481"/>
    </source>
</evidence>
<keyword evidence="5" id="KW-0472">Membrane</keyword>
<evidence type="ECO:0000256" key="3">
    <source>
        <dbReference type="PROSITE-ProRule" id="PRU00284"/>
    </source>
</evidence>
<evidence type="ECO:0000256" key="4">
    <source>
        <dbReference type="SAM" id="Coils"/>
    </source>
</evidence>
<keyword evidence="4" id="KW-0175">Coiled coil</keyword>
<dbReference type="RefSeq" id="WP_100306895.1">
    <property type="nucleotide sequence ID" value="NZ_PGET01000001.1"/>
</dbReference>
<dbReference type="SMART" id="SM00283">
    <property type="entry name" value="MA"/>
    <property type="match status" value="1"/>
</dbReference>
<comment type="caution">
    <text evidence="8">The sequence shown here is derived from an EMBL/GenBank/DDBJ whole genome shotgun (WGS) entry which is preliminary data.</text>
</comment>
<dbReference type="EMBL" id="PGET01000001">
    <property type="protein sequence ID" value="PJJ30671.1"/>
    <property type="molecule type" value="Genomic_DNA"/>
</dbReference>
<dbReference type="Pfam" id="PF00015">
    <property type="entry name" value="MCPsignal"/>
    <property type="match status" value="1"/>
</dbReference>
<dbReference type="Gene3D" id="1.10.287.950">
    <property type="entry name" value="Methyl-accepting chemotaxis protein"/>
    <property type="match status" value="1"/>
</dbReference>
<feature type="transmembrane region" description="Helical" evidence="5">
    <location>
        <begin position="275"/>
        <end position="294"/>
    </location>
</feature>
<protein>
    <submittedName>
        <fullName evidence="8">Methyl-accepting chemotaxis protein</fullName>
    </submittedName>
</protein>
<comment type="similarity">
    <text evidence="2">Belongs to the methyl-accepting chemotaxis (MCP) protein family.</text>
</comment>
<dbReference type="PROSITE" id="PS50885">
    <property type="entry name" value="HAMP"/>
    <property type="match status" value="1"/>
</dbReference>
<evidence type="ECO:0000259" key="7">
    <source>
        <dbReference type="PROSITE" id="PS50885"/>
    </source>
</evidence>
<dbReference type="InterPro" id="IPR004090">
    <property type="entry name" value="Chemotax_Me-accpt_rcpt"/>
</dbReference>
<accession>A0A2M8ZB40</accession>
<evidence type="ECO:0000313" key="9">
    <source>
        <dbReference type="Proteomes" id="UP000231092"/>
    </source>
</evidence>
<dbReference type="InterPro" id="IPR004089">
    <property type="entry name" value="MCPsignal_dom"/>
</dbReference>
<evidence type="ECO:0000313" key="8">
    <source>
        <dbReference type="EMBL" id="PJJ30671.1"/>
    </source>
</evidence>
<dbReference type="GO" id="GO:0005886">
    <property type="term" value="C:plasma membrane"/>
    <property type="evidence" value="ECO:0007669"/>
    <property type="project" value="TreeGrafter"/>
</dbReference>
<feature type="coiled-coil region" evidence="4">
    <location>
        <begin position="579"/>
        <end position="645"/>
    </location>
</feature>
<dbReference type="CDD" id="cd12912">
    <property type="entry name" value="PDC2_MCP_like"/>
    <property type="match status" value="1"/>
</dbReference>
<dbReference type="SMART" id="SM00304">
    <property type="entry name" value="HAMP"/>
    <property type="match status" value="1"/>
</dbReference>
<keyword evidence="5" id="KW-1133">Transmembrane helix</keyword>
<keyword evidence="5" id="KW-0812">Transmembrane</keyword>
<dbReference type="GO" id="GO:0007165">
    <property type="term" value="P:signal transduction"/>
    <property type="evidence" value="ECO:0007669"/>
    <property type="project" value="UniProtKB-KW"/>
</dbReference>
<dbReference type="Gene3D" id="6.10.340.10">
    <property type="match status" value="1"/>
</dbReference>
<evidence type="ECO:0000256" key="2">
    <source>
        <dbReference type="ARBA" id="ARBA00029447"/>
    </source>
</evidence>